<evidence type="ECO:0000259" key="4">
    <source>
        <dbReference type="PROSITE" id="PS50003"/>
    </source>
</evidence>
<reference evidence="5" key="1">
    <citation type="submission" date="2023-03" db="EMBL/GenBank/DDBJ databases">
        <authorList>
            <person name="Steffen K."/>
            <person name="Cardenas P."/>
        </authorList>
    </citation>
    <scope>NUCLEOTIDE SEQUENCE</scope>
</reference>
<dbReference type="InterPro" id="IPR011993">
    <property type="entry name" value="PH-like_dom_sf"/>
</dbReference>
<evidence type="ECO:0000256" key="1">
    <source>
        <dbReference type="ARBA" id="ARBA00004496"/>
    </source>
</evidence>
<feature type="domain" description="PH" evidence="4">
    <location>
        <begin position="211"/>
        <end position="312"/>
    </location>
</feature>
<comment type="caution">
    <text evidence="5">The sequence shown here is derived from an EMBL/GenBank/DDBJ whole genome shotgun (WGS) entry which is preliminary data.</text>
</comment>
<dbReference type="EMBL" id="CASHTH010001188">
    <property type="protein sequence ID" value="CAI8012505.1"/>
    <property type="molecule type" value="Genomic_DNA"/>
</dbReference>
<dbReference type="Pfam" id="PF23142">
    <property type="entry name" value="PH_PLEKHM2"/>
    <property type="match status" value="1"/>
</dbReference>
<dbReference type="PANTHER" id="PTHR46556">
    <property type="entry name" value="PLECKSTRIN HOMOLOGY DOMAIN-CONTAINING FAMILY M MEMBER 2"/>
    <property type="match status" value="1"/>
</dbReference>
<evidence type="ECO:0000256" key="2">
    <source>
        <dbReference type="ARBA" id="ARBA00022490"/>
    </source>
</evidence>
<accession>A0AA35WFE9</accession>
<dbReference type="GO" id="GO:0032880">
    <property type="term" value="P:regulation of protein localization"/>
    <property type="evidence" value="ECO:0007669"/>
    <property type="project" value="TreeGrafter"/>
</dbReference>
<feature type="region of interest" description="Disordered" evidence="3">
    <location>
        <begin position="12"/>
        <end position="35"/>
    </location>
</feature>
<evidence type="ECO:0000313" key="5">
    <source>
        <dbReference type="EMBL" id="CAI8012505.1"/>
    </source>
</evidence>
<keyword evidence="6" id="KW-1185">Reference proteome</keyword>
<dbReference type="Gene3D" id="2.30.29.30">
    <property type="entry name" value="Pleckstrin-homology domain (PH domain)/Phosphotyrosine-binding domain (PTB)"/>
    <property type="match status" value="1"/>
</dbReference>
<organism evidence="5 6">
    <name type="scientific">Geodia barretti</name>
    <name type="common">Barrett's horny sponge</name>
    <dbReference type="NCBI Taxonomy" id="519541"/>
    <lineage>
        <taxon>Eukaryota</taxon>
        <taxon>Metazoa</taxon>
        <taxon>Porifera</taxon>
        <taxon>Demospongiae</taxon>
        <taxon>Heteroscleromorpha</taxon>
        <taxon>Tetractinellida</taxon>
        <taxon>Astrophorina</taxon>
        <taxon>Geodiidae</taxon>
        <taxon>Geodia</taxon>
    </lineage>
</organism>
<dbReference type="GO" id="GO:0007030">
    <property type="term" value="P:Golgi organization"/>
    <property type="evidence" value="ECO:0007669"/>
    <property type="project" value="TreeGrafter"/>
</dbReference>
<evidence type="ECO:0000313" key="6">
    <source>
        <dbReference type="Proteomes" id="UP001174909"/>
    </source>
</evidence>
<dbReference type="InterPro" id="IPR001849">
    <property type="entry name" value="PH_domain"/>
</dbReference>
<dbReference type="Proteomes" id="UP001174909">
    <property type="component" value="Unassembled WGS sequence"/>
</dbReference>
<dbReference type="InterPro" id="IPR057288">
    <property type="entry name" value="PH_PLEKHM2"/>
</dbReference>
<evidence type="ECO:0000256" key="3">
    <source>
        <dbReference type="SAM" id="MobiDB-lite"/>
    </source>
</evidence>
<protein>
    <submittedName>
        <fullName evidence="5">Pleckstrin homology domain-containing family M member 2</fullName>
    </submittedName>
</protein>
<name>A0AA35WFE9_GEOBA</name>
<comment type="subcellular location">
    <subcellularLocation>
        <location evidence="1">Cytoplasm</location>
    </subcellularLocation>
</comment>
<keyword evidence="2" id="KW-0963">Cytoplasm</keyword>
<dbReference type="PANTHER" id="PTHR46556:SF1">
    <property type="entry name" value="PLECKSTRIN HOMOLOGY DOMAIN-CONTAINING FAMILY M MEMBER 2"/>
    <property type="match status" value="1"/>
</dbReference>
<dbReference type="GO" id="GO:0010008">
    <property type="term" value="C:endosome membrane"/>
    <property type="evidence" value="ECO:0007669"/>
    <property type="project" value="TreeGrafter"/>
</dbReference>
<dbReference type="GO" id="GO:0032418">
    <property type="term" value="P:lysosome localization"/>
    <property type="evidence" value="ECO:0007669"/>
    <property type="project" value="TreeGrafter"/>
</dbReference>
<dbReference type="Pfam" id="PF00169">
    <property type="entry name" value="PH"/>
    <property type="match status" value="1"/>
</dbReference>
<proteinExistence type="predicted"/>
<sequence length="484" mass="54634">MRVVFSIDVFFPDTEKTTPPPPPPTNETPDRPQLLLTREKRESQGLEEEAKRLVQVNTPCGLGQYRPGYALVTTEAVYLLRRDGIEGILSREFGARYKDMDHLVIGLGWQSMELVYRERKTEELRNCVLVTGSEAVSRSLMESMETAASQCPGFMRVIPRNRDDETHWDAIERELIKLGSETSMDRVQYSLVNWEQVKGSVPDSAYSQSLAEMASGLLYFKKNSRVGLSSWKQGFFRLIDGTLHQFGSETDKLSKATFSLAGCGGVTRVVSTGDSRQFVLSLSLAGSQPLLLATGTEEELTQWQMALCEAVLQVQSSDQCKNPMCTVLLTKEKVHILQEDMSRGLVHHITCCEVTAIEKISVDHRLPLYCTVTYDDGELCKGVWLLCFSSEFELGKFETALAELWKDEFQIDLPFSELEDVSVIQRARQHSDLMTSTSLRSDSITRGDRVHVTAPLFNHITSLLHHHVVIEYSQIDQSHDFEVH</sequence>
<dbReference type="PROSITE" id="PS50003">
    <property type="entry name" value="PH_DOMAIN"/>
    <property type="match status" value="1"/>
</dbReference>
<dbReference type="AlphaFoldDB" id="A0AA35WFE9"/>
<gene>
    <name evidence="5" type="ORF">GBAR_LOCUS8026</name>
</gene>
<dbReference type="SUPFAM" id="SSF50729">
    <property type="entry name" value="PH domain-like"/>
    <property type="match status" value="1"/>
</dbReference>
<dbReference type="SMART" id="SM00233">
    <property type="entry name" value="PH"/>
    <property type="match status" value="1"/>
</dbReference>
<dbReference type="GO" id="GO:0019894">
    <property type="term" value="F:kinesin binding"/>
    <property type="evidence" value="ECO:0007669"/>
    <property type="project" value="TreeGrafter"/>
</dbReference>
<dbReference type="InterPro" id="IPR053015">
    <property type="entry name" value="PH_domain-containing_M2"/>
</dbReference>